<organism evidence="2 3">
    <name type="scientific">Pleurodeles waltl</name>
    <name type="common">Iberian ribbed newt</name>
    <dbReference type="NCBI Taxonomy" id="8319"/>
    <lineage>
        <taxon>Eukaryota</taxon>
        <taxon>Metazoa</taxon>
        <taxon>Chordata</taxon>
        <taxon>Craniata</taxon>
        <taxon>Vertebrata</taxon>
        <taxon>Euteleostomi</taxon>
        <taxon>Amphibia</taxon>
        <taxon>Batrachia</taxon>
        <taxon>Caudata</taxon>
        <taxon>Salamandroidea</taxon>
        <taxon>Salamandridae</taxon>
        <taxon>Pleurodelinae</taxon>
        <taxon>Pleurodeles</taxon>
    </lineage>
</organism>
<keyword evidence="3" id="KW-1185">Reference proteome</keyword>
<evidence type="ECO:0000313" key="2">
    <source>
        <dbReference type="EMBL" id="KAJ1101139.1"/>
    </source>
</evidence>
<name>A0AAV7MD95_PLEWA</name>
<evidence type="ECO:0000313" key="3">
    <source>
        <dbReference type="Proteomes" id="UP001066276"/>
    </source>
</evidence>
<dbReference type="AlphaFoldDB" id="A0AAV7MD95"/>
<dbReference type="Proteomes" id="UP001066276">
    <property type="component" value="Chromosome 10"/>
</dbReference>
<gene>
    <name evidence="2" type="ORF">NDU88_006211</name>
</gene>
<protein>
    <submittedName>
        <fullName evidence="2">Uncharacterized protein</fullName>
    </submittedName>
</protein>
<feature type="compositionally biased region" description="Basic and acidic residues" evidence="1">
    <location>
        <begin position="46"/>
        <end position="62"/>
    </location>
</feature>
<evidence type="ECO:0000256" key="1">
    <source>
        <dbReference type="SAM" id="MobiDB-lite"/>
    </source>
</evidence>
<comment type="caution">
    <text evidence="2">The sequence shown here is derived from an EMBL/GenBank/DDBJ whole genome shotgun (WGS) entry which is preliminary data.</text>
</comment>
<reference evidence="2" key="1">
    <citation type="journal article" date="2022" name="bioRxiv">
        <title>Sequencing and chromosome-scale assembly of the giantPleurodeles waltlgenome.</title>
        <authorList>
            <person name="Brown T."/>
            <person name="Elewa A."/>
            <person name="Iarovenko S."/>
            <person name="Subramanian E."/>
            <person name="Araus A.J."/>
            <person name="Petzold A."/>
            <person name="Susuki M."/>
            <person name="Suzuki K.-i.T."/>
            <person name="Hayashi T."/>
            <person name="Toyoda A."/>
            <person name="Oliveira C."/>
            <person name="Osipova E."/>
            <person name="Leigh N.D."/>
            <person name="Simon A."/>
            <person name="Yun M.H."/>
        </authorList>
    </citation>
    <scope>NUCLEOTIDE SEQUENCE</scope>
    <source>
        <strain evidence="2">20211129_DDA</strain>
        <tissue evidence="2">Liver</tissue>
    </source>
</reference>
<proteinExistence type="predicted"/>
<dbReference type="EMBL" id="JANPWB010000014">
    <property type="protein sequence ID" value="KAJ1101139.1"/>
    <property type="molecule type" value="Genomic_DNA"/>
</dbReference>
<accession>A0AAV7MD95</accession>
<feature type="region of interest" description="Disordered" evidence="1">
    <location>
        <begin position="46"/>
        <end position="84"/>
    </location>
</feature>
<sequence>MKACNVNYLAAGAAEARKYSKSPRSEAWTRPGNHLCRLDCWRQVEHRRSPGEPRRAKKEPGKSGEPVGAAEARRFRGSAVQERR</sequence>